<evidence type="ECO:0000259" key="3">
    <source>
        <dbReference type="Pfam" id="PF13116"/>
    </source>
</evidence>
<dbReference type="OrthoDB" id="8521382at2"/>
<dbReference type="PANTHER" id="PTHR38690:SF1">
    <property type="entry name" value="PROTEASE"/>
    <property type="match status" value="1"/>
</dbReference>
<feature type="compositionally biased region" description="Basic and acidic residues" evidence="1">
    <location>
        <begin position="1316"/>
        <end position="1325"/>
    </location>
</feature>
<comment type="caution">
    <text evidence="4">The sequence shown here is derived from an EMBL/GenBank/DDBJ whole genome shotgun (WGS) entry which is preliminary data.</text>
</comment>
<dbReference type="InterPro" id="IPR025263">
    <property type="entry name" value="YhdP_central"/>
</dbReference>
<keyword evidence="2" id="KW-0812">Transmembrane</keyword>
<evidence type="ECO:0000313" key="5">
    <source>
        <dbReference type="Proteomes" id="UP000554837"/>
    </source>
</evidence>
<name>A0A840S0S4_9BURK</name>
<gene>
    <name evidence="4" type="ORF">HNQ51_000291</name>
</gene>
<organism evidence="4 5">
    <name type="scientific">Inhella inkyongensis</name>
    <dbReference type="NCBI Taxonomy" id="392593"/>
    <lineage>
        <taxon>Bacteria</taxon>
        <taxon>Pseudomonadati</taxon>
        <taxon>Pseudomonadota</taxon>
        <taxon>Betaproteobacteria</taxon>
        <taxon>Burkholderiales</taxon>
        <taxon>Sphaerotilaceae</taxon>
        <taxon>Inhella</taxon>
    </lineage>
</organism>
<feature type="domain" description="YhdP central" evidence="3">
    <location>
        <begin position="18"/>
        <end position="1318"/>
    </location>
</feature>
<dbReference type="Proteomes" id="UP000554837">
    <property type="component" value="Unassembled WGS sequence"/>
</dbReference>
<evidence type="ECO:0000313" key="4">
    <source>
        <dbReference type="EMBL" id="MBB5202998.1"/>
    </source>
</evidence>
<keyword evidence="2" id="KW-0472">Membrane</keyword>
<dbReference type="InterPro" id="IPR011836">
    <property type="entry name" value="YhdP"/>
</dbReference>
<evidence type="ECO:0000256" key="1">
    <source>
        <dbReference type="SAM" id="MobiDB-lite"/>
    </source>
</evidence>
<sequence length="1334" mass="145714">MSSLASKIIAACHRPARWLRRGLRWLLVAVLGLWFVVLGLWLVLHWAILPKVDHWRPELEARATQWLGSSVRIGAIQVRTGGWIPALDLSEVRLLDAQGREALRLPRVTAALSARSLLTLSLRLEQLYVHQPELALRLDREGQLWIAGQKLSHQDGTDSPLLDWVLRQHEIAIQGGRLSWVDERTATPPLTLQGVDLLLRNSLRRHELRLDAHPPAGWGERFSLRARVSQPLLARPSQWQRWSGLFYAELPRAQVAELRRHLTLPFDLSEGDGALRLWAGLRKGELTELDLDLALRAVRMRLSPRVQPLQLEDLHGRLSWAALATGSRWSAEGLRFTLLDEAGHARQWQPSRLTLSLEHPPQDAAWQSLRSRSLSGGRLQTTQLDLGLLAELVERLPLGAALHRELIERAPQGLVQQLDARWQGNLDAPAQWQVDASASGLAWAALAASDAGKLGDPGLHGAALTVNASERGGQAKLQVRDGALAWPGLLVDEALPLREAQAQLIWQRRPDQSWSLQLRQARLRTPDGLVELDGQWRGPKPADPSPYGHLELSGRLPELQAAALKRYLPLPLNAAVRTYLADALQGGQLRHVQLTLKGPLDQFPFEKGGGQFKVSARAAGLRFAFLPSHAADETRPAYQSPWPALEDLNGELLFEGPSLKIRNARTRVGALEAQGVQAGIQHLAKDPLLRIDAGWRSPAQDALQFLRNTPIGGWTAHALDAAQASGAVSGRLSFQIPLLHADQTKVQGHVLLAGNELRLRPELPSFQNVRARAEFTERSLSIPTAQARWLGGELKLDGGTQRDGSLRLTAQGQASAEGLRAASEWGALAQLAQQWRGSTSYQFSGQWFNDHSELSLRSSLTGLGADLPEPFNKAAEANWPLNVSWLTDAQRVDHLTLQMGPLVRGRLQLSPGQRLRGGLRIGQNANSASELALPEQGFHVQLDLPRLDLDAWRASTRNLAGGSSALLPDRIALNTPQLIWSGRSLQGLSAGVSLDRSRAAPLWRATLQSTQASGYLEYQEPSSPQQPAQLHARLARLALPKSEVEHVDQALDRAVGALPGLDVVVDDFELRGMKLGRLELKAQGAAAGQAWALSRLALTHPDASLQAQGQWNPQSHRSEFDWQLSLANSGNYLTALGLPDTVRGGKGEMKGQLGWRGSPLSPDIGGLDGLFSVQLGAGQFLKAQPGAARLLGVLSLQSLPRRLLFDWRDVFADGFAFDDFAGEVKIAQGVARSSNLRMRGPQASVLMDGSADLQRETADFKALVVPDVNAGGASLAYAAINPAIGLTTFLAQLLLRKPLAAANTQQFHIHGPWADPKVDKLDKPDPIPPAASAP</sequence>
<keyword evidence="2" id="KW-1133">Transmembrane helix</keyword>
<dbReference type="Pfam" id="PF13116">
    <property type="entry name" value="YhdP"/>
    <property type="match status" value="1"/>
</dbReference>
<evidence type="ECO:0000256" key="2">
    <source>
        <dbReference type="SAM" id="Phobius"/>
    </source>
</evidence>
<dbReference type="RefSeq" id="WP_138857914.1">
    <property type="nucleotide sequence ID" value="NZ_CP040709.1"/>
</dbReference>
<protein>
    <submittedName>
        <fullName evidence="4">Uncharacterized protein (TIGR02099 family)</fullName>
    </submittedName>
</protein>
<accession>A0A840S0S4</accession>
<dbReference type="PANTHER" id="PTHR38690">
    <property type="entry name" value="PROTEASE-RELATED"/>
    <property type="match status" value="1"/>
</dbReference>
<keyword evidence="5" id="KW-1185">Reference proteome</keyword>
<feature type="region of interest" description="Disordered" evidence="1">
    <location>
        <begin position="1312"/>
        <end position="1334"/>
    </location>
</feature>
<dbReference type="NCBIfam" id="TIGR02099">
    <property type="entry name" value="YhdP family protein"/>
    <property type="match status" value="1"/>
</dbReference>
<dbReference type="EMBL" id="JACHHO010000001">
    <property type="protein sequence ID" value="MBB5202998.1"/>
    <property type="molecule type" value="Genomic_DNA"/>
</dbReference>
<feature type="transmembrane region" description="Helical" evidence="2">
    <location>
        <begin position="23"/>
        <end position="48"/>
    </location>
</feature>
<reference evidence="4 5" key="1">
    <citation type="submission" date="2020-08" db="EMBL/GenBank/DDBJ databases">
        <title>Genomic Encyclopedia of Type Strains, Phase IV (KMG-IV): sequencing the most valuable type-strain genomes for metagenomic binning, comparative biology and taxonomic classification.</title>
        <authorList>
            <person name="Goeker M."/>
        </authorList>
    </citation>
    <scope>NUCLEOTIDE SEQUENCE [LARGE SCALE GENOMIC DNA]</scope>
    <source>
        <strain evidence="4 5">DSM 23958</strain>
    </source>
</reference>
<proteinExistence type="predicted"/>